<proteinExistence type="predicted"/>
<dbReference type="EMBL" id="JASBWT010000001">
    <property type="protein sequence ID" value="KAJ9109089.1"/>
    <property type="molecule type" value="Genomic_DNA"/>
</dbReference>
<keyword evidence="2" id="KW-1185">Reference proteome</keyword>
<evidence type="ECO:0000313" key="1">
    <source>
        <dbReference type="EMBL" id="KAJ9109089.1"/>
    </source>
</evidence>
<name>A0ACC2WBH5_9TREE</name>
<gene>
    <name evidence="1" type="ORF">QFC21_000417</name>
</gene>
<reference evidence="1" key="1">
    <citation type="submission" date="2023-04" db="EMBL/GenBank/DDBJ databases">
        <title>Draft Genome sequencing of Naganishia species isolated from polar environments using Oxford Nanopore Technology.</title>
        <authorList>
            <person name="Leo P."/>
            <person name="Venkateswaran K."/>
        </authorList>
    </citation>
    <scope>NUCLEOTIDE SEQUENCE</scope>
    <source>
        <strain evidence="1">MNA-CCFEE 5423</strain>
    </source>
</reference>
<dbReference type="Proteomes" id="UP001227268">
    <property type="component" value="Unassembled WGS sequence"/>
</dbReference>
<comment type="caution">
    <text evidence="1">The sequence shown here is derived from an EMBL/GenBank/DDBJ whole genome shotgun (WGS) entry which is preliminary data.</text>
</comment>
<protein>
    <submittedName>
        <fullName evidence="1">Uncharacterized protein</fullName>
    </submittedName>
</protein>
<organism evidence="1 2">
    <name type="scientific">Naganishia friedmannii</name>
    <dbReference type="NCBI Taxonomy" id="89922"/>
    <lineage>
        <taxon>Eukaryota</taxon>
        <taxon>Fungi</taxon>
        <taxon>Dikarya</taxon>
        <taxon>Basidiomycota</taxon>
        <taxon>Agaricomycotina</taxon>
        <taxon>Tremellomycetes</taxon>
        <taxon>Filobasidiales</taxon>
        <taxon>Filobasidiaceae</taxon>
        <taxon>Naganishia</taxon>
    </lineage>
</organism>
<evidence type="ECO:0000313" key="2">
    <source>
        <dbReference type="Proteomes" id="UP001227268"/>
    </source>
</evidence>
<sequence length="419" mass="46925">MTTLLTQETATKSTHREPTTTVYDKGLQVGNDINRITKIETFRVRPRWLFVRVETSKGITGWGESTLEGHSEAVEGAFVDLRERFLGWDCANIEDIYQSAYRHRFYRGGEVLMSAISGLDIALWDIKGKTLGVPIWELLGGKVSANRRERANVYGWIGGDRPGDVLEQAKARKAQGFTAVKMNAVESLGWLDSPHALEATVQRLKEVKSVGIDVGLDFHGRVHKTLAKQLAAALEPHKPLFIEEPLLPGQVPEMEKLYQRTNIPIALGERLFTRQDVRPYFEAGCIDIIQPDIAHSGGISETRRIANYAEAYDIGVAPHCPLGPLAFAASLQIAFSTPNFLICEMSWKMHYNAGDFDLFTYLKNPEVFAVKNGAVELLTGVGLGIEMDEELIRKNAEENKDFSWRNPTWRGPDGAIREW</sequence>
<accession>A0ACC2WBH5</accession>